<proteinExistence type="inferred from homology"/>
<evidence type="ECO:0000256" key="3">
    <source>
        <dbReference type="ARBA" id="ARBA00022490"/>
    </source>
</evidence>
<dbReference type="GO" id="GO:0005885">
    <property type="term" value="C:Arp2/3 protein complex"/>
    <property type="evidence" value="ECO:0007669"/>
    <property type="project" value="InterPro"/>
</dbReference>
<dbReference type="InterPro" id="IPR006789">
    <property type="entry name" value="ARPC5"/>
</dbReference>
<sequence>MFPRLVPFLQRFQRVRITNIIQPIQFQVRFKNADRPKIEWKKTKVCSKRKTKYYKLKTHKGAMAREVNAEEAISIGKIPVERRLIGERGYWLLAPREIDVDDYLVDEDTFVDEVPNIPYDQLANETNLKIQNTRNHLQRNDLVNALIAALEPCYQYDDLKLKSLDNVCSVITSVKTLDIPNVLKQLNSSQLDMLVKYIYKG</sequence>
<dbReference type="InterPro" id="IPR036743">
    <property type="entry name" value="ARPC5_sf"/>
</dbReference>
<keyword evidence="3" id="KW-0963">Cytoplasm</keyword>
<name>A0AAD5UH41_9FUNG</name>
<dbReference type="Proteomes" id="UP001210925">
    <property type="component" value="Unassembled WGS sequence"/>
</dbReference>
<evidence type="ECO:0000313" key="6">
    <source>
        <dbReference type="EMBL" id="KAJ3257980.1"/>
    </source>
</evidence>
<comment type="caution">
    <text evidence="6">The sequence shown here is derived from an EMBL/GenBank/DDBJ whole genome shotgun (WGS) entry which is preliminary data.</text>
</comment>
<dbReference type="Gene3D" id="1.25.40.190">
    <property type="entry name" value="Actin-related protein 2/3 complex subunit 5"/>
    <property type="match status" value="1"/>
</dbReference>
<dbReference type="AlphaFoldDB" id="A0AAD5UH41"/>
<reference evidence="6" key="1">
    <citation type="submission" date="2020-05" db="EMBL/GenBank/DDBJ databases">
        <title>Phylogenomic resolution of chytrid fungi.</title>
        <authorList>
            <person name="Stajich J.E."/>
            <person name="Amses K."/>
            <person name="Simmons R."/>
            <person name="Seto K."/>
            <person name="Myers J."/>
            <person name="Bonds A."/>
            <person name="Quandt C.A."/>
            <person name="Barry K."/>
            <person name="Liu P."/>
            <person name="Grigoriev I."/>
            <person name="Longcore J.E."/>
            <person name="James T.Y."/>
        </authorList>
    </citation>
    <scope>NUCLEOTIDE SEQUENCE</scope>
    <source>
        <strain evidence="6">PLAUS21</strain>
    </source>
</reference>
<dbReference type="PANTHER" id="PTHR12644">
    <property type="entry name" value="ARP2/3 COMPLEX 16 KD SUBUNIT P16-ARC"/>
    <property type="match status" value="1"/>
</dbReference>
<evidence type="ECO:0000313" key="7">
    <source>
        <dbReference type="Proteomes" id="UP001210925"/>
    </source>
</evidence>
<evidence type="ECO:0000256" key="5">
    <source>
        <dbReference type="RuleBase" id="RU004301"/>
    </source>
</evidence>
<gene>
    <name evidence="6" type="ORF">HK103_004114</name>
</gene>
<comment type="subcellular location">
    <subcellularLocation>
        <location evidence="1">Cytoplasm</location>
        <location evidence="1">Cytoskeleton</location>
    </subcellularLocation>
</comment>
<dbReference type="GO" id="GO:0034314">
    <property type="term" value="P:Arp2/3 complex-mediated actin nucleation"/>
    <property type="evidence" value="ECO:0007669"/>
    <property type="project" value="InterPro"/>
</dbReference>
<keyword evidence="7" id="KW-1185">Reference proteome</keyword>
<organism evidence="6 7">
    <name type="scientific">Boothiomyces macroporosus</name>
    <dbReference type="NCBI Taxonomy" id="261099"/>
    <lineage>
        <taxon>Eukaryota</taxon>
        <taxon>Fungi</taxon>
        <taxon>Fungi incertae sedis</taxon>
        <taxon>Chytridiomycota</taxon>
        <taxon>Chytridiomycota incertae sedis</taxon>
        <taxon>Chytridiomycetes</taxon>
        <taxon>Rhizophydiales</taxon>
        <taxon>Terramycetaceae</taxon>
        <taxon>Boothiomyces</taxon>
    </lineage>
</organism>
<protein>
    <recommendedName>
        <fullName evidence="5">Actin-related protein 2/3 complex subunit 5</fullName>
    </recommendedName>
</protein>
<keyword evidence="4 5" id="KW-0206">Cytoskeleton</keyword>
<evidence type="ECO:0000256" key="1">
    <source>
        <dbReference type="ARBA" id="ARBA00004245"/>
    </source>
</evidence>
<accession>A0AAD5UH41</accession>
<dbReference type="SUPFAM" id="SSF69103">
    <property type="entry name" value="Arp2/3 complex 16 kDa subunit ARPC5"/>
    <property type="match status" value="1"/>
</dbReference>
<dbReference type="Pfam" id="PF04699">
    <property type="entry name" value="P16-Arc"/>
    <property type="match status" value="1"/>
</dbReference>
<comment type="function">
    <text evidence="5">Functions as component of the Arp2/3 complex which is involved in regulation of actin polymerization and together with an activating nucleation-promoting factor (NPF) mediates the formation of branched actin networks. Arp2/3 complex plays a critical role in the control of cell morphogenesis via the modulation of cell polarity development.</text>
</comment>
<comment type="similarity">
    <text evidence="2 5">Belongs to the ARPC5 family.</text>
</comment>
<evidence type="ECO:0000256" key="4">
    <source>
        <dbReference type="ARBA" id="ARBA00023212"/>
    </source>
</evidence>
<dbReference type="EMBL" id="JADGKB010000032">
    <property type="protein sequence ID" value="KAJ3257980.1"/>
    <property type="molecule type" value="Genomic_DNA"/>
</dbReference>
<evidence type="ECO:0000256" key="2">
    <source>
        <dbReference type="ARBA" id="ARBA00006084"/>
    </source>
</evidence>
<dbReference type="GO" id="GO:0030833">
    <property type="term" value="P:regulation of actin filament polymerization"/>
    <property type="evidence" value="ECO:0007669"/>
    <property type="project" value="InterPro"/>
</dbReference>